<evidence type="ECO:0000256" key="2">
    <source>
        <dbReference type="SAM" id="SignalP"/>
    </source>
</evidence>
<comment type="caution">
    <text evidence="3">The sequence shown here is derived from an EMBL/GenBank/DDBJ whole genome shotgun (WGS) entry which is preliminary data.</text>
</comment>
<feature type="chain" id="PRO_5042106236" evidence="2">
    <location>
        <begin position="20"/>
        <end position="172"/>
    </location>
</feature>
<keyword evidence="2" id="KW-0732">Signal</keyword>
<gene>
    <name evidence="3" type="ORF">RJN63_14515</name>
</gene>
<feature type="region of interest" description="Disordered" evidence="1">
    <location>
        <begin position="152"/>
        <end position="172"/>
    </location>
</feature>
<dbReference type="EMBL" id="JAVRAA010000006">
    <property type="protein sequence ID" value="MDT0338055.1"/>
    <property type="molecule type" value="Genomic_DNA"/>
</dbReference>
<dbReference type="RefSeq" id="WP_134040124.1">
    <property type="nucleotide sequence ID" value="NZ_JAVLSM010000003.1"/>
</dbReference>
<proteinExistence type="predicted"/>
<dbReference type="AlphaFoldDB" id="A0AAE4GB23"/>
<name>A0AAE4GB23_9BURK</name>
<organism evidence="3">
    <name type="scientific">Herbaspirillum huttiense subsp. nephrolepidis</name>
    <dbReference type="NCBI Taxonomy" id="3075126"/>
    <lineage>
        <taxon>Bacteria</taxon>
        <taxon>Pseudomonadati</taxon>
        <taxon>Pseudomonadota</taxon>
        <taxon>Betaproteobacteria</taxon>
        <taxon>Burkholderiales</taxon>
        <taxon>Oxalobacteraceae</taxon>
        <taxon>Herbaspirillum</taxon>
    </lineage>
</organism>
<sequence length="172" mass="19399">MKIRILVLLLGLPSFPALAAPLPQSLCKPGEKIIYSCQTARKKTASLCASADYPDKRSRLQYRFGTASKIEMQFPDTPQPAEGRFFRSYTMYSGGYESHVRFSTDSYDYFYYDRMIRTGFKGQNLPKDSSGLVVRERSSGKEQHRACYPDAVETAGKDGLPETELETLNLPD</sequence>
<accession>A0AAE4GB23</accession>
<feature type="signal peptide" evidence="2">
    <location>
        <begin position="1"/>
        <end position="19"/>
    </location>
</feature>
<evidence type="ECO:0000256" key="1">
    <source>
        <dbReference type="SAM" id="MobiDB-lite"/>
    </source>
</evidence>
<reference evidence="3" key="1">
    <citation type="submission" date="2023-02" db="EMBL/GenBank/DDBJ databases">
        <title>Description of Herbaspirillum huttiense subsp. nephrolepsisexaltata and Herbaspirillum huttiense subsp. lycopersicon.</title>
        <authorList>
            <person name="Poudel M."/>
            <person name="Sharma A."/>
            <person name="Goss E."/>
            <person name="Tapia J.H."/>
            <person name="Harmon C.M."/>
            <person name="Jones J.B."/>
        </authorList>
    </citation>
    <scope>NUCLEOTIDE SEQUENCE</scope>
    <source>
        <strain evidence="3">NC40101</strain>
    </source>
</reference>
<evidence type="ECO:0000313" key="3">
    <source>
        <dbReference type="EMBL" id="MDT0338055.1"/>
    </source>
</evidence>
<protein>
    <submittedName>
        <fullName evidence="3">Uncharacterized protein</fullName>
    </submittedName>
</protein>